<keyword evidence="7 9" id="KW-1133">Transmembrane helix</keyword>
<evidence type="ECO:0000256" key="8">
    <source>
        <dbReference type="ARBA" id="ARBA00023136"/>
    </source>
</evidence>
<organism evidence="10 11">
    <name type="scientific">Ruoffia tabacinasalis</name>
    <dbReference type="NCBI Taxonomy" id="87458"/>
    <lineage>
        <taxon>Bacteria</taxon>
        <taxon>Bacillati</taxon>
        <taxon>Bacillota</taxon>
        <taxon>Bacilli</taxon>
        <taxon>Lactobacillales</taxon>
        <taxon>Aerococcaceae</taxon>
        <taxon>Ruoffia</taxon>
    </lineage>
</organism>
<reference evidence="10 11" key="1">
    <citation type="submission" date="2019-05" db="EMBL/GenBank/DDBJ databases">
        <title>The metagenome of a microbial culture collection derived from dairy environment covers the genomic content of the human microbiome.</title>
        <authorList>
            <person name="Roder T."/>
            <person name="Wuthrich D."/>
            <person name="Sattari Z."/>
            <person name="Von Ah U."/>
            <person name="Bar C."/>
            <person name="Ronchi F."/>
            <person name="Macpherson A.J."/>
            <person name="Ganal-Vonarburg S.C."/>
            <person name="Bruggmann R."/>
            <person name="Vergeres G."/>
        </authorList>
    </citation>
    <scope>NUCLEOTIDE SEQUENCE [LARGE SCALE GENOMIC DNA]</scope>
    <source>
        <strain evidence="10 11">FAM 24227</strain>
    </source>
</reference>
<feature type="transmembrane region" description="Helical" evidence="9">
    <location>
        <begin position="214"/>
        <end position="237"/>
    </location>
</feature>
<keyword evidence="2" id="KW-0813">Transport</keyword>
<evidence type="ECO:0000256" key="9">
    <source>
        <dbReference type="SAM" id="Phobius"/>
    </source>
</evidence>
<keyword evidence="5 9" id="KW-0812">Transmembrane</keyword>
<evidence type="ECO:0000313" key="10">
    <source>
        <dbReference type="EMBL" id="TLQ41665.1"/>
    </source>
</evidence>
<keyword evidence="6" id="KW-0769">Symport</keyword>
<feature type="transmembrane region" description="Helical" evidence="9">
    <location>
        <begin position="188"/>
        <end position="208"/>
    </location>
</feature>
<name>A0A5R9DWY0_9LACT</name>
<accession>A0A5R9DWY0</accession>
<comment type="similarity">
    <text evidence="1">Belongs to the KdgT transporter family.</text>
</comment>
<dbReference type="Pfam" id="PF03812">
    <property type="entry name" value="KdgT"/>
    <property type="match status" value="1"/>
</dbReference>
<evidence type="ECO:0000256" key="1">
    <source>
        <dbReference type="ARBA" id="ARBA00006430"/>
    </source>
</evidence>
<dbReference type="Proteomes" id="UP000306420">
    <property type="component" value="Unassembled WGS sequence"/>
</dbReference>
<feature type="transmembrane region" description="Helical" evidence="9">
    <location>
        <begin position="75"/>
        <end position="95"/>
    </location>
</feature>
<feature type="transmembrane region" description="Helical" evidence="9">
    <location>
        <begin position="101"/>
        <end position="123"/>
    </location>
</feature>
<evidence type="ECO:0000313" key="11">
    <source>
        <dbReference type="Proteomes" id="UP000306420"/>
    </source>
</evidence>
<feature type="transmembrane region" description="Helical" evidence="9">
    <location>
        <begin position="39"/>
        <end position="63"/>
    </location>
</feature>
<keyword evidence="4" id="KW-0762">Sugar transport</keyword>
<evidence type="ECO:0000256" key="4">
    <source>
        <dbReference type="ARBA" id="ARBA00022597"/>
    </source>
</evidence>
<proteinExistence type="inferred from homology"/>
<feature type="transmembrane region" description="Helical" evidence="9">
    <location>
        <begin position="249"/>
        <end position="271"/>
    </location>
</feature>
<dbReference type="OrthoDB" id="2833at2"/>
<keyword evidence="3" id="KW-1003">Cell membrane</keyword>
<dbReference type="EMBL" id="VBSP01000012">
    <property type="protein sequence ID" value="TLQ41665.1"/>
    <property type="molecule type" value="Genomic_DNA"/>
</dbReference>
<evidence type="ECO:0000256" key="2">
    <source>
        <dbReference type="ARBA" id="ARBA00022448"/>
    </source>
</evidence>
<dbReference type="AlphaFoldDB" id="A0A5R9DWY0"/>
<comment type="caution">
    <text evidence="10">The sequence shown here is derived from an EMBL/GenBank/DDBJ whole genome shotgun (WGS) entry which is preliminary data.</text>
</comment>
<sequence>MLNAIKKVPAGTFLVPMLISAILYTFWPNLFQVGGLTEHIFGGSGTNGIVGAIVFCSGTGIDLKKIGYVLKRQGVLLLVKFAVGVGLNLLYISIFGLPGVFGINALAFTIVICSINPAVYLSLMQQYGTEQDTAVYGITGLFSIAAVPMIVFGISSGGGMDWMPVLSTLIPMAAGIAFGNIDPNFRSLFMPALPGLTMLMGWNLGYGMNLIEAFQAGGAGIIVTIVFYIVSVIFVVIDRNVLGNDGSVGATFMTVAGLSVSTAGILGSIYPEVLGEYVTAAASETLMAVVITSVITPSIVAKLSARENKLT</sequence>
<dbReference type="InterPro" id="IPR004684">
    <property type="entry name" value="2keto-3dGluconate_permease"/>
</dbReference>
<dbReference type="GO" id="GO:0015649">
    <property type="term" value="F:2-keto-3-deoxygluconate:proton symporter activity"/>
    <property type="evidence" value="ECO:0007669"/>
    <property type="project" value="InterPro"/>
</dbReference>
<feature type="transmembrane region" description="Helical" evidence="9">
    <location>
        <begin position="7"/>
        <end position="27"/>
    </location>
</feature>
<evidence type="ECO:0000256" key="3">
    <source>
        <dbReference type="ARBA" id="ARBA00022475"/>
    </source>
</evidence>
<feature type="transmembrane region" description="Helical" evidence="9">
    <location>
        <begin position="135"/>
        <end position="156"/>
    </location>
</feature>
<gene>
    <name evidence="10" type="ORF">FEZ33_04775</name>
</gene>
<evidence type="ECO:0000256" key="6">
    <source>
        <dbReference type="ARBA" id="ARBA00022847"/>
    </source>
</evidence>
<dbReference type="GO" id="GO:0016020">
    <property type="term" value="C:membrane"/>
    <property type="evidence" value="ECO:0007669"/>
    <property type="project" value="InterPro"/>
</dbReference>
<evidence type="ECO:0000256" key="7">
    <source>
        <dbReference type="ARBA" id="ARBA00022989"/>
    </source>
</evidence>
<evidence type="ECO:0000256" key="5">
    <source>
        <dbReference type="ARBA" id="ARBA00022692"/>
    </source>
</evidence>
<protein>
    <submittedName>
        <fullName evidence="10">2-keto-3-deoxygluconate permease</fullName>
    </submittedName>
</protein>
<feature type="transmembrane region" description="Helical" evidence="9">
    <location>
        <begin position="277"/>
        <end position="301"/>
    </location>
</feature>
<dbReference type="RefSeq" id="WP_138404263.1">
    <property type="nucleotide sequence ID" value="NZ_VBSP01000012.1"/>
</dbReference>
<feature type="transmembrane region" description="Helical" evidence="9">
    <location>
        <begin position="162"/>
        <end position="181"/>
    </location>
</feature>
<keyword evidence="8 9" id="KW-0472">Membrane</keyword>